<dbReference type="AlphaFoldDB" id="A0A6I4SQY2"/>
<evidence type="ECO:0000313" key="2">
    <source>
        <dbReference type="Proteomes" id="UP000468943"/>
    </source>
</evidence>
<accession>A0A6I4SQY2</accession>
<organism evidence="1 2">
    <name type="scientific">Pontixanthobacter gangjinensis</name>
    <dbReference type="NCBI Taxonomy" id="1028742"/>
    <lineage>
        <taxon>Bacteria</taxon>
        <taxon>Pseudomonadati</taxon>
        <taxon>Pseudomonadota</taxon>
        <taxon>Alphaproteobacteria</taxon>
        <taxon>Sphingomonadales</taxon>
        <taxon>Erythrobacteraceae</taxon>
        <taxon>Pontixanthobacter</taxon>
    </lineage>
</organism>
<evidence type="ECO:0000313" key="1">
    <source>
        <dbReference type="EMBL" id="MXO57257.1"/>
    </source>
</evidence>
<evidence type="ECO:0008006" key="3">
    <source>
        <dbReference type="Google" id="ProtNLM"/>
    </source>
</evidence>
<dbReference type="EMBL" id="WTYS01000001">
    <property type="protein sequence ID" value="MXO57257.1"/>
    <property type="molecule type" value="Genomic_DNA"/>
</dbReference>
<reference evidence="1 2" key="1">
    <citation type="submission" date="2019-12" db="EMBL/GenBank/DDBJ databases">
        <title>Genomic-based taxomic classification of the family Erythrobacteraceae.</title>
        <authorList>
            <person name="Xu L."/>
        </authorList>
    </citation>
    <scope>NUCLEOTIDE SEQUENCE [LARGE SCALE GENOMIC DNA]</scope>
    <source>
        <strain evidence="1 2">JCM 17802</strain>
    </source>
</reference>
<sequence length="77" mass="7733">MSKSSAGIFLVGLPLGAMVVGLASGGLEVSFASPPVMLLVRLLVGIETRLGSGCTSGHGVCGVRKHCIAGPLFPILE</sequence>
<dbReference type="OrthoDB" id="9814020at2"/>
<gene>
    <name evidence="1" type="ORF">GRI36_10225</name>
</gene>
<keyword evidence="2" id="KW-1185">Reference proteome</keyword>
<dbReference type="Proteomes" id="UP000468943">
    <property type="component" value="Unassembled WGS sequence"/>
</dbReference>
<protein>
    <recommendedName>
        <fullName evidence="3">Sulphur transport domain-containing protein</fullName>
    </recommendedName>
</protein>
<comment type="caution">
    <text evidence="1">The sequence shown here is derived from an EMBL/GenBank/DDBJ whole genome shotgun (WGS) entry which is preliminary data.</text>
</comment>
<proteinExistence type="predicted"/>
<name>A0A6I4SQY2_9SPHN</name>
<dbReference type="RefSeq" id="WP_160598363.1">
    <property type="nucleotide sequence ID" value="NZ_WTYS01000001.1"/>
</dbReference>